<keyword evidence="5 6" id="KW-0067">ATP-binding</keyword>
<dbReference type="GO" id="GO:0000103">
    <property type="term" value="P:sulfate assimilation"/>
    <property type="evidence" value="ECO:0007669"/>
    <property type="project" value="InterPro"/>
</dbReference>
<proteinExistence type="inferred from homology"/>
<dbReference type="Gene3D" id="3.40.50.300">
    <property type="entry name" value="P-loop containing nucleotide triphosphate hydrolases"/>
    <property type="match status" value="1"/>
</dbReference>
<comment type="catalytic activity">
    <reaction evidence="6">
        <text>adenosine 5'-phosphosulfate + ATP = 3'-phosphoadenylyl sulfate + ADP + H(+)</text>
        <dbReference type="Rhea" id="RHEA:24152"/>
        <dbReference type="ChEBI" id="CHEBI:15378"/>
        <dbReference type="ChEBI" id="CHEBI:30616"/>
        <dbReference type="ChEBI" id="CHEBI:58243"/>
        <dbReference type="ChEBI" id="CHEBI:58339"/>
        <dbReference type="ChEBI" id="CHEBI:456216"/>
        <dbReference type="EC" id="2.7.1.25"/>
    </reaction>
</comment>
<comment type="similarity">
    <text evidence="6">Belongs to the APS kinase family.</text>
</comment>
<gene>
    <name evidence="8" type="primary">PAPSS1</name>
    <name evidence="8" type="ORF">F1559_002693</name>
</gene>
<dbReference type="EMBL" id="VWRR01000019">
    <property type="protein sequence ID" value="KAF6000607.1"/>
    <property type="molecule type" value="Genomic_DNA"/>
</dbReference>
<dbReference type="GO" id="GO:0005524">
    <property type="term" value="F:ATP binding"/>
    <property type="evidence" value="ECO:0007669"/>
    <property type="project" value="UniProtKB-KW"/>
</dbReference>
<evidence type="ECO:0000313" key="8">
    <source>
        <dbReference type="EMBL" id="KAF6000607.1"/>
    </source>
</evidence>
<protein>
    <recommendedName>
        <fullName evidence="1 6">Adenylyl-sulfate kinase</fullName>
        <ecNumber evidence="1 6">2.7.1.25</ecNumber>
    </recommendedName>
</protein>
<evidence type="ECO:0000256" key="6">
    <source>
        <dbReference type="RuleBase" id="RU004347"/>
    </source>
</evidence>
<reference evidence="8 9" key="1">
    <citation type="journal article" date="2020" name="J. Phycol.">
        <title>Comparative genome analysis reveals Cyanidiococcus gen. nov., a new extremophilic red algal genus sister to Cyanidioschyzon (Cyanidioschyzonaceae, Rhodophyta).</title>
        <authorList>
            <person name="Liu S.-L."/>
            <person name="Chiang Y.-R."/>
            <person name="Yoon H.S."/>
            <person name="Fu H.-Y."/>
        </authorList>
    </citation>
    <scope>NUCLEOTIDE SEQUENCE [LARGE SCALE GENOMIC DNA]</scope>
    <source>
        <strain evidence="8 9">THAL066</strain>
    </source>
</reference>
<keyword evidence="3 6" id="KW-0547">Nucleotide-binding</keyword>
<dbReference type="NCBIfam" id="TIGR00455">
    <property type="entry name" value="apsK"/>
    <property type="match status" value="1"/>
</dbReference>
<dbReference type="OrthoDB" id="506431at2759"/>
<dbReference type="InterPro" id="IPR027417">
    <property type="entry name" value="P-loop_NTPase"/>
</dbReference>
<dbReference type="GO" id="GO:0070814">
    <property type="term" value="P:hydrogen sulfide biosynthetic process"/>
    <property type="evidence" value="ECO:0007669"/>
    <property type="project" value="UniProtKB-UniPathway"/>
</dbReference>
<evidence type="ECO:0000256" key="4">
    <source>
        <dbReference type="ARBA" id="ARBA00022777"/>
    </source>
</evidence>
<dbReference type="Proteomes" id="UP000530660">
    <property type="component" value="Unassembled WGS sequence"/>
</dbReference>
<dbReference type="EC" id="2.7.1.25" evidence="1 6"/>
<dbReference type="InterPro" id="IPR002891">
    <property type="entry name" value="APS"/>
</dbReference>
<evidence type="ECO:0000259" key="7">
    <source>
        <dbReference type="Pfam" id="PF01583"/>
    </source>
</evidence>
<dbReference type="AlphaFoldDB" id="A0A7J7IDH4"/>
<evidence type="ECO:0000313" key="9">
    <source>
        <dbReference type="Proteomes" id="UP000530660"/>
    </source>
</evidence>
<comment type="function">
    <text evidence="6">Catalyzes the synthesis of activated sulfate.</text>
</comment>
<dbReference type="UniPathway" id="UPA00140">
    <property type="reaction ID" value="UER00205"/>
</dbReference>
<evidence type="ECO:0000256" key="2">
    <source>
        <dbReference type="ARBA" id="ARBA00022679"/>
    </source>
</evidence>
<feature type="domain" description="APS kinase" evidence="7">
    <location>
        <begin position="46"/>
        <end position="197"/>
    </location>
</feature>
<evidence type="ECO:0000256" key="5">
    <source>
        <dbReference type="ARBA" id="ARBA00022840"/>
    </source>
</evidence>
<dbReference type="NCBIfam" id="NF003013">
    <property type="entry name" value="PRK03846.1"/>
    <property type="match status" value="1"/>
</dbReference>
<comment type="pathway">
    <text evidence="6">Sulfur metabolism; hydrogen sulfide biosynthesis; sulfite from sulfate: step 2/3.</text>
</comment>
<dbReference type="SUPFAM" id="SSF52540">
    <property type="entry name" value="P-loop containing nucleoside triphosphate hydrolases"/>
    <property type="match status" value="1"/>
</dbReference>
<evidence type="ECO:0000256" key="1">
    <source>
        <dbReference type="ARBA" id="ARBA00012121"/>
    </source>
</evidence>
<dbReference type="HAMAP" id="MF_00065">
    <property type="entry name" value="Adenylyl_sulf_kinase"/>
    <property type="match status" value="1"/>
</dbReference>
<dbReference type="FunFam" id="3.40.50.300:FF:000212">
    <property type="entry name" value="Adenylyl-sulfate kinase"/>
    <property type="match status" value="1"/>
</dbReference>
<dbReference type="GO" id="GO:0004020">
    <property type="term" value="F:adenylylsulfate kinase activity"/>
    <property type="evidence" value="ECO:0007669"/>
    <property type="project" value="UniProtKB-EC"/>
</dbReference>
<accession>A0A7J7IDH4</accession>
<name>A0A7J7IDH4_9RHOD</name>
<keyword evidence="9" id="KW-1185">Reference proteome</keyword>
<dbReference type="InterPro" id="IPR059117">
    <property type="entry name" value="APS_kinase_dom"/>
</dbReference>
<keyword evidence="2 6" id="KW-0808">Transferase</keyword>
<organism evidence="8 9">
    <name type="scientific">Cyanidiococcus yangmingshanensis</name>
    <dbReference type="NCBI Taxonomy" id="2690220"/>
    <lineage>
        <taxon>Eukaryota</taxon>
        <taxon>Rhodophyta</taxon>
        <taxon>Bangiophyceae</taxon>
        <taxon>Cyanidiales</taxon>
        <taxon>Cyanidiaceae</taxon>
        <taxon>Cyanidiococcus</taxon>
    </lineage>
</organism>
<comment type="caution">
    <text evidence="8">The sequence shown here is derived from an EMBL/GenBank/DDBJ whole genome shotgun (WGS) entry which is preliminary data.</text>
</comment>
<dbReference type="CDD" id="cd02027">
    <property type="entry name" value="APSK"/>
    <property type="match status" value="1"/>
</dbReference>
<dbReference type="PANTHER" id="PTHR11055">
    <property type="entry name" value="BIFUNCTIONAL 3'-PHOSPHOADENOSINE 5'-PHOSPHOSULFATE SYNTHASE"/>
    <property type="match status" value="1"/>
</dbReference>
<keyword evidence="4 6" id="KW-0418">Kinase</keyword>
<evidence type="ECO:0000256" key="3">
    <source>
        <dbReference type="ARBA" id="ARBA00022741"/>
    </source>
</evidence>
<dbReference type="PANTHER" id="PTHR11055:SF1">
    <property type="entry name" value="PAPS SYNTHETASE, ISOFORM D"/>
    <property type="match status" value="1"/>
</dbReference>
<dbReference type="Pfam" id="PF01583">
    <property type="entry name" value="APS_kinase"/>
    <property type="match status" value="1"/>
</dbReference>
<sequence length="243" mass="25993">MAGGAQDDKTCAEGDVGETAAPRSAVYWHDGSVSAAERASLLGQVGCTVWLSGLSGAGKSTIACALEQALLQQGYFAYRLDGDNIRMGLNKDLGFSATDRAENIRRIGEVSRLFADAGCVCIAAFISPYAADRRAARALHAASGLPFIEVYVRCPLAVAEERDPKGLYKKARAGVIRGFTGIDDPYEEPEQPEVILDTDQHSVAECVNCLLDALRKAGVIETPAQRVCAGCAKGRDEFRHRLN</sequence>